<organism evidence="13 14">
    <name type="scientific">Leptospira wolffii</name>
    <dbReference type="NCBI Taxonomy" id="409998"/>
    <lineage>
        <taxon>Bacteria</taxon>
        <taxon>Pseudomonadati</taxon>
        <taxon>Spirochaetota</taxon>
        <taxon>Spirochaetia</taxon>
        <taxon>Leptospirales</taxon>
        <taxon>Leptospiraceae</taxon>
        <taxon>Leptospira</taxon>
    </lineage>
</organism>
<evidence type="ECO:0000259" key="9">
    <source>
        <dbReference type="PROSITE" id="PS50109"/>
    </source>
</evidence>
<feature type="domain" description="PAS" evidence="10">
    <location>
        <begin position="523"/>
        <end position="595"/>
    </location>
</feature>
<dbReference type="GO" id="GO:0000155">
    <property type="term" value="F:phosphorelay sensor kinase activity"/>
    <property type="evidence" value="ECO:0007669"/>
    <property type="project" value="InterPro"/>
</dbReference>
<evidence type="ECO:0000256" key="7">
    <source>
        <dbReference type="SAM" id="Coils"/>
    </source>
</evidence>
<dbReference type="SMART" id="SM00304">
    <property type="entry name" value="HAMP"/>
    <property type="match status" value="1"/>
</dbReference>
<dbReference type="SMART" id="SM00387">
    <property type="entry name" value="HATPase_c"/>
    <property type="match status" value="1"/>
</dbReference>
<keyword evidence="4" id="KW-0597">Phosphoprotein</keyword>
<evidence type="ECO:0000256" key="4">
    <source>
        <dbReference type="ARBA" id="ARBA00022553"/>
    </source>
</evidence>
<feature type="domain" description="HAMP" evidence="12">
    <location>
        <begin position="466"/>
        <end position="518"/>
    </location>
</feature>
<dbReference type="PROSITE" id="PS50113">
    <property type="entry name" value="PAC"/>
    <property type="match status" value="2"/>
</dbReference>
<feature type="transmembrane region" description="Helical" evidence="8">
    <location>
        <begin position="99"/>
        <end position="122"/>
    </location>
</feature>
<dbReference type="GO" id="GO:0016020">
    <property type="term" value="C:membrane"/>
    <property type="evidence" value="ECO:0007669"/>
    <property type="project" value="UniProtKB-SubCell"/>
</dbReference>
<keyword evidence="8" id="KW-0472">Membrane</keyword>
<evidence type="ECO:0000256" key="5">
    <source>
        <dbReference type="ARBA" id="ARBA00022679"/>
    </source>
</evidence>
<sequence length="1149" mass="129654">MIAIVKWVESVFASIPLPLLEVWGRFGYILGLFLTAFAYGRFTFRSQGKWSLTRNPQVWDAKALLSVPITFILILITGYIGSFFVLVPGAQTFESLKDLSVFICILIFGYPALLAVPFAYGVSDLIEGVPPEFLLDWGLAYFINPSCFWISYELIGKNPDFRRLRTWGGYAIFVIVFMTLEPILWGYVCSPQFTSEISYRNITPALFFTTAVTWGFAPFAMLAVFPVAKKYWFGSESEANSKEVPSSLEGFPIRIFIAAPFIILILLMVGATAFVTLRSSENAAEELAGRLHQKASENIGLLLDEYLEKNPNDERGRIDNIHKLLQKTVISSAGRSFLLNEEGVLVASSKEEKKSGDPSLKGEESEDAVVKAASTYLSSNGYNLKNLNASFLFDFDLVTAKPLSRERWLAHASPYKDPNGKVGWILVTVIPSSFYLSGIREGNSQSAMVFAAALVLSLLIAALIAGIVTKPVQKIAEASSAIAVGDLSQRTPKTKLQELNSLSTSFNHMAEQLQESFRRIQEREDQFRDLVDTTPGIVWEADANSFGFTFVSRQAVDMFGYSMEEWSQPGFWERHIHPEDKDSALRTYTESMRTSDSYDFEYRFLKKNGDFLWIRDIVKVISEKGKPKWLRGVMIDITERKGVEEKLLDRNRFIESILDIVPGLLYIFNIDKQEVAYVNYGTERLLGYPLEKIRSFGQNMVATLMDPEDFERYKNEIFPKYLQASDRDLIENQFRMMHADGDWRWLESRESIFRRDSNGNPSEIFGITYDITKSKRAEETILDLNANLERRIEERTEELKKSNQDLVEAVLNLERIMKELRETQNQLLLSEKLAALGQLAAGMTHELNTPLGAIASSNRAIMDILTNEMRRIPGFLSGLTQEEGEVFRILMEESLNGVSEDEILPSRAFKKELAAKLKDNDIENYENVANIILDSGLYKIGDKSIELLKSENSYEILKAVASFASLLRFSQIILIATGKASYVVDALKNYLHSNDNVSDEVLVPVDVCTEIDTILTLYHGKIKYGVEVVKKYAEGSRCMGDTDRLNQVWINLINNGLQAMNYKGKLEIETKKKDGWVIASVTDSGSGIPSEIQERIFDPFFTTKKHGEGIGLGLDICKKIVERMGGKIEFETAPGRTKFSVWLKEADSV</sequence>
<dbReference type="EC" id="2.7.13.3" evidence="3"/>
<dbReference type="InterPro" id="IPR035965">
    <property type="entry name" value="PAS-like_dom_sf"/>
</dbReference>
<evidence type="ECO:0000256" key="6">
    <source>
        <dbReference type="ARBA" id="ARBA00022777"/>
    </source>
</evidence>
<keyword evidence="8" id="KW-0812">Transmembrane</keyword>
<dbReference type="PANTHER" id="PTHR43304:SF1">
    <property type="entry name" value="PAC DOMAIN-CONTAINING PROTEIN"/>
    <property type="match status" value="1"/>
</dbReference>
<feature type="transmembrane region" description="Helical" evidence="8">
    <location>
        <begin position="202"/>
        <end position="225"/>
    </location>
</feature>
<dbReference type="PANTHER" id="PTHR43304">
    <property type="entry name" value="PHYTOCHROME-LIKE PROTEIN CPH1"/>
    <property type="match status" value="1"/>
</dbReference>
<dbReference type="Proteomes" id="UP000231912">
    <property type="component" value="Unassembled WGS sequence"/>
</dbReference>
<dbReference type="SUPFAM" id="SSF55874">
    <property type="entry name" value="ATPase domain of HSP90 chaperone/DNA topoisomerase II/histidine kinase"/>
    <property type="match status" value="1"/>
</dbReference>
<feature type="transmembrane region" description="Helical" evidence="8">
    <location>
        <begin position="447"/>
        <end position="468"/>
    </location>
</feature>
<dbReference type="InterPro" id="IPR013655">
    <property type="entry name" value="PAS_fold_3"/>
</dbReference>
<feature type="transmembrane region" description="Helical" evidence="8">
    <location>
        <begin position="167"/>
        <end position="190"/>
    </location>
</feature>
<evidence type="ECO:0000259" key="10">
    <source>
        <dbReference type="PROSITE" id="PS50112"/>
    </source>
</evidence>
<dbReference type="Gene3D" id="3.30.450.20">
    <property type="entry name" value="PAS domain"/>
    <property type="match status" value="2"/>
</dbReference>
<dbReference type="CDD" id="cd06225">
    <property type="entry name" value="HAMP"/>
    <property type="match status" value="1"/>
</dbReference>
<feature type="domain" description="Histidine kinase" evidence="9">
    <location>
        <begin position="1040"/>
        <end position="1147"/>
    </location>
</feature>
<dbReference type="InterPro" id="IPR001610">
    <property type="entry name" value="PAC"/>
</dbReference>
<evidence type="ECO:0000256" key="2">
    <source>
        <dbReference type="ARBA" id="ARBA00004370"/>
    </source>
</evidence>
<name>A0A2M9ZG35_9LEPT</name>
<dbReference type="InterPro" id="IPR003660">
    <property type="entry name" value="HAMP_dom"/>
</dbReference>
<dbReference type="InterPro" id="IPR003594">
    <property type="entry name" value="HATPase_dom"/>
</dbReference>
<evidence type="ECO:0000256" key="3">
    <source>
        <dbReference type="ARBA" id="ARBA00012438"/>
    </source>
</evidence>
<reference evidence="13 14" key="1">
    <citation type="submission" date="2017-07" db="EMBL/GenBank/DDBJ databases">
        <title>Leptospira spp. isolated from tropical soils.</title>
        <authorList>
            <person name="Thibeaux R."/>
            <person name="Iraola G."/>
            <person name="Ferres I."/>
            <person name="Bierque E."/>
            <person name="Girault D."/>
            <person name="Soupe-Gilbert M.-E."/>
            <person name="Picardeau M."/>
            <person name="Goarant C."/>
        </authorList>
    </citation>
    <scope>NUCLEOTIDE SEQUENCE [LARGE SCALE GENOMIC DNA]</scope>
    <source>
        <strain evidence="13 14">FH2-C-A2</strain>
    </source>
</reference>
<evidence type="ECO:0000259" key="12">
    <source>
        <dbReference type="PROSITE" id="PS50885"/>
    </source>
</evidence>
<feature type="transmembrane region" description="Helical" evidence="8">
    <location>
        <begin position="63"/>
        <end position="87"/>
    </location>
</feature>
<dbReference type="Gene3D" id="1.10.287.130">
    <property type="match status" value="1"/>
</dbReference>
<dbReference type="NCBIfam" id="TIGR00229">
    <property type="entry name" value="sensory_box"/>
    <property type="match status" value="2"/>
</dbReference>
<dbReference type="PRINTS" id="PR00344">
    <property type="entry name" value="BCTRLSENSOR"/>
</dbReference>
<dbReference type="SUPFAM" id="SSF158472">
    <property type="entry name" value="HAMP domain-like"/>
    <property type="match status" value="1"/>
</dbReference>
<comment type="catalytic activity">
    <reaction evidence="1">
        <text>ATP + protein L-histidine = ADP + protein N-phospho-L-histidine.</text>
        <dbReference type="EC" id="2.7.13.3"/>
    </reaction>
</comment>
<dbReference type="EMBL" id="NPDT01000001">
    <property type="protein sequence ID" value="PJZ67382.1"/>
    <property type="molecule type" value="Genomic_DNA"/>
</dbReference>
<feature type="coiled-coil region" evidence="7">
    <location>
        <begin position="774"/>
        <end position="833"/>
    </location>
</feature>
<keyword evidence="7" id="KW-0175">Coiled coil</keyword>
<dbReference type="InterPro" id="IPR004358">
    <property type="entry name" value="Sig_transdc_His_kin-like_C"/>
</dbReference>
<feature type="domain" description="PAS" evidence="10">
    <location>
        <begin position="650"/>
        <end position="725"/>
    </location>
</feature>
<gene>
    <name evidence="13" type="ORF">CH371_04940</name>
</gene>
<feature type="domain" description="PAC" evidence="11">
    <location>
        <begin position="730"/>
        <end position="783"/>
    </location>
</feature>
<comment type="caution">
    <text evidence="13">The sequence shown here is derived from an EMBL/GenBank/DDBJ whole genome shotgun (WGS) entry which is preliminary data.</text>
</comment>
<feature type="domain" description="PAC" evidence="11">
    <location>
        <begin position="598"/>
        <end position="649"/>
    </location>
</feature>
<dbReference type="InterPro" id="IPR000014">
    <property type="entry name" value="PAS"/>
</dbReference>
<dbReference type="Gene3D" id="6.10.340.10">
    <property type="match status" value="1"/>
</dbReference>
<dbReference type="SUPFAM" id="SSF47384">
    <property type="entry name" value="Homodimeric domain of signal transducing histidine kinase"/>
    <property type="match status" value="1"/>
</dbReference>
<dbReference type="PROSITE" id="PS50885">
    <property type="entry name" value="HAMP"/>
    <property type="match status" value="1"/>
</dbReference>
<dbReference type="CDD" id="cd00130">
    <property type="entry name" value="PAS"/>
    <property type="match status" value="2"/>
</dbReference>
<dbReference type="PROSITE" id="PS50112">
    <property type="entry name" value="PAS"/>
    <property type="match status" value="2"/>
</dbReference>
<dbReference type="SUPFAM" id="SSF55785">
    <property type="entry name" value="PYP-like sensor domain (PAS domain)"/>
    <property type="match status" value="2"/>
</dbReference>
<protein>
    <recommendedName>
        <fullName evidence="3">histidine kinase</fullName>
        <ecNumber evidence="3">2.7.13.3</ecNumber>
    </recommendedName>
</protein>
<evidence type="ECO:0000313" key="14">
    <source>
        <dbReference type="Proteomes" id="UP000231912"/>
    </source>
</evidence>
<evidence type="ECO:0000256" key="8">
    <source>
        <dbReference type="SAM" id="Phobius"/>
    </source>
</evidence>
<dbReference type="Pfam" id="PF02518">
    <property type="entry name" value="HATPase_c"/>
    <property type="match status" value="1"/>
</dbReference>
<dbReference type="Pfam" id="PF08447">
    <property type="entry name" value="PAS_3"/>
    <property type="match status" value="2"/>
</dbReference>
<dbReference type="InterPro" id="IPR036097">
    <property type="entry name" value="HisK_dim/P_sf"/>
</dbReference>
<dbReference type="SMART" id="SM00086">
    <property type="entry name" value="PAC"/>
    <property type="match status" value="2"/>
</dbReference>
<dbReference type="AlphaFoldDB" id="A0A2M9ZG35"/>
<dbReference type="InterPro" id="IPR000700">
    <property type="entry name" value="PAS-assoc_C"/>
</dbReference>
<proteinExistence type="predicted"/>
<dbReference type="Pfam" id="PF00672">
    <property type="entry name" value="HAMP"/>
    <property type="match status" value="1"/>
</dbReference>
<evidence type="ECO:0000259" key="11">
    <source>
        <dbReference type="PROSITE" id="PS50113"/>
    </source>
</evidence>
<feature type="transmembrane region" description="Helical" evidence="8">
    <location>
        <begin position="134"/>
        <end position="155"/>
    </location>
</feature>
<dbReference type="InterPro" id="IPR052162">
    <property type="entry name" value="Sensor_kinase/Photoreceptor"/>
</dbReference>
<dbReference type="PROSITE" id="PS50109">
    <property type="entry name" value="HIS_KIN"/>
    <property type="match status" value="1"/>
</dbReference>
<dbReference type="CDD" id="cd00082">
    <property type="entry name" value="HisKA"/>
    <property type="match status" value="1"/>
</dbReference>
<feature type="transmembrane region" description="Helical" evidence="8">
    <location>
        <begin position="255"/>
        <end position="277"/>
    </location>
</feature>
<dbReference type="InterPro" id="IPR003661">
    <property type="entry name" value="HisK_dim/P_dom"/>
</dbReference>
<evidence type="ECO:0000313" key="13">
    <source>
        <dbReference type="EMBL" id="PJZ67382.1"/>
    </source>
</evidence>
<dbReference type="RefSeq" id="WP_100757882.1">
    <property type="nucleotide sequence ID" value="NZ_NPDT01000001.1"/>
</dbReference>
<dbReference type="InterPro" id="IPR005467">
    <property type="entry name" value="His_kinase_dom"/>
</dbReference>
<feature type="transmembrane region" description="Helical" evidence="8">
    <location>
        <begin position="22"/>
        <end position="42"/>
    </location>
</feature>
<dbReference type="SMART" id="SM00091">
    <property type="entry name" value="PAS"/>
    <property type="match status" value="2"/>
</dbReference>
<keyword evidence="8" id="KW-1133">Transmembrane helix</keyword>
<accession>A0A2M9ZG35</accession>
<dbReference type="Gene3D" id="3.30.565.10">
    <property type="entry name" value="Histidine kinase-like ATPase, C-terminal domain"/>
    <property type="match status" value="1"/>
</dbReference>
<evidence type="ECO:0000256" key="1">
    <source>
        <dbReference type="ARBA" id="ARBA00000085"/>
    </source>
</evidence>
<keyword evidence="6 13" id="KW-0418">Kinase</keyword>
<comment type="subcellular location">
    <subcellularLocation>
        <location evidence="2">Membrane</location>
    </subcellularLocation>
</comment>
<keyword evidence="5" id="KW-0808">Transferase</keyword>
<dbReference type="InterPro" id="IPR036890">
    <property type="entry name" value="HATPase_C_sf"/>
</dbReference>